<organism evidence="1">
    <name type="scientific">marine sediment metagenome</name>
    <dbReference type="NCBI Taxonomy" id="412755"/>
    <lineage>
        <taxon>unclassified sequences</taxon>
        <taxon>metagenomes</taxon>
        <taxon>ecological metagenomes</taxon>
    </lineage>
</organism>
<comment type="caution">
    <text evidence="1">The sequence shown here is derived from an EMBL/GenBank/DDBJ whole genome shotgun (WGS) entry which is preliminary data.</text>
</comment>
<name>A0A0F9PFA1_9ZZZZ</name>
<accession>A0A0F9PFA1</accession>
<proteinExistence type="predicted"/>
<dbReference type="AlphaFoldDB" id="A0A0F9PFA1"/>
<reference evidence="1" key="1">
    <citation type="journal article" date="2015" name="Nature">
        <title>Complex archaea that bridge the gap between prokaryotes and eukaryotes.</title>
        <authorList>
            <person name="Spang A."/>
            <person name="Saw J.H."/>
            <person name="Jorgensen S.L."/>
            <person name="Zaremba-Niedzwiedzka K."/>
            <person name="Martijn J."/>
            <person name="Lind A.E."/>
            <person name="van Eijk R."/>
            <person name="Schleper C."/>
            <person name="Guy L."/>
            <person name="Ettema T.J."/>
        </authorList>
    </citation>
    <scope>NUCLEOTIDE SEQUENCE</scope>
</reference>
<evidence type="ECO:0000313" key="1">
    <source>
        <dbReference type="EMBL" id="KKM92032.1"/>
    </source>
</evidence>
<dbReference type="EMBL" id="LAZR01006450">
    <property type="protein sequence ID" value="KKM92032.1"/>
    <property type="molecule type" value="Genomic_DNA"/>
</dbReference>
<protein>
    <submittedName>
        <fullName evidence="1">Uncharacterized protein</fullName>
    </submittedName>
</protein>
<gene>
    <name evidence="1" type="ORF">LCGC14_1222560</name>
</gene>
<sequence length="135" mass="15542">MTDIDTILDNATQWATESITKPSIKTGQLHSIEMMSRGIVVKKINSDDELIGVVDRHTYSIDSQEIWVCAMVSSTSFSDLEDIIGVVKRIIAEYEQVANNETYLTWAGGDYNHWNNRRFEFRFAIARMKSRQTEF</sequence>